<dbReference type="AlphaFoldDB" id="A0A5S3P6G8"/>
<sequence>MPRDSRAQGRAAGPRARLCSARLRNPPRSSGAAVTVALTGGTGFVGQAVLDAAERHGTAIRALTRRPPDQARKAVDWVSGSLSDPASLGDLVRGLDTVIHVAGLTNTPDTAEFEIANVTGTQNLLDACDRAGVERFVLVSSLSAREPELSQYGASKARAETLVESSRLDWTIVRPPAVYGPRDSDMFELFRAAKYRVVPVPPKGYSSIIHVDDLAELLLALIPAGRLVSGKLFEPSDGNTAGYEHGQLARLIGDAVGNSVVAPHLPAPLLTLGAKLDRMLRGDAARLTADRVGYMTHPDWVARFDRAVPLEIWEPRIGGEEGLKATGEWYRAQGWL</sequence>
<dbReference type="EMBL" id="VCAO01000002">
    <property type="protein sequence ID" value="TMM48818.1"/>
    <property type="molecule type" value="Genomic_DNA"/>
</dbReference>
<comment type="caution">
    <text evidence="2">The sequence shown here is derived from an EMBL/GenBank/DDBJ whole genome shotgun (WGS) entry which is preliminary data.</text>
</comment>
<dbReference type="Pfam" id="PF13460">
    <property type="entry name" value="NAD_binding_10"/>
    <property type="match status" value="1"/>
</dbReference>
<protein>
    <submittedName>
        <fullName evidence="2">NAD(P)-dependent oxidoreductase</fullName>
    </submittedName>
</protein>
<evidence type="ECO:0000313" key="3">
    <source>
        <dbReference type="Proteomes" id="UP000309668"/>
    </source>
</evidence>
<name>A0A5S3P6G8_9SPHN</name>
<dbReference type="SMART" id="SM00822">
    <property type="entry name" value="PKS_KR"/>
    <property type="match status" value="1"/>
</dbReference>
<dbReference type="Gene3D" id="3.40.50.720">
    <property type="entry name" value="NAD(P)-binding Rossmann-like Domain"/>
    <property type="match status" value="1"/>
</dbReference>
<dbReference type="OrthoDB" id="9814124at2"/>
<feature type="domain" description="Ketoreductase" evidence="1">
    <location>
        <begin position="34"/>
        <end position="181"/>
    </location>
</feature>
<dbReference type="InterPro" id="IPR051207">
    <property type="entry name" value="ComplexI_NDUFA9_subunit"/>
</dbReference>
<evidence type="ECO:0000259" key="1">
    <source>
        <dbReference type="SMART" id="SM00822"/>
    </source>
</evidence>
<dbReference type="Proteomes" id="UP000309668">
    <property type="component" value="Unassembled WGS sequence"/>
</dbReference>
<keyword evidence="3" id="KW-1185">Reference proteome</keyword>
<gene>
    <name evidence="2" type="ORF">FEV51_05335</name>
</gene>
<dbReference type="InterPro" id="IPR016040">
    <property type="entry name" value="NAD(P)-bd_dom"/>
</dbReference>
<dbReference type="PANTHER" id="PTHR12126">
    <property type="entry name" value="NADH-UBIQUINONE OXIDOREDUCTASE 39 KDA SUBUNIT-RELATED"/>
    <property type="match status" value="1"/>
</dbReference>
<dbReference type="InterPro" id="IPR057326">
    <property type="entry name" value="KR_dom"/>
</dbReference>
<dbReference type="SUPFAM" id="SSF51735">
    <property type="entry name" value="NAD(P)-binding Rossmann-fold domains"/>
    <property type="match status" value="1"/>
</dbReference>
<proteinExistence type="predicted"/>
<dbReference type="GO" id="GO:0044877">
    <property type="term" value="F:protein-containing complex binding"/>
    <property type="evidence" value="ECO:0007669"/>
    <property type="project" value="TreeGrafter"/>
</dbReference>
<accession>A0A5S3P6G8</accession>
<dbReference type="InterPro" id="IPR036291">
    <property type="entry name" value="NAD(P)-bd_dom_sf"/>
</dbReference>
<dbReference type="PANTHER" id="PTHR12126:SF11">
    <property type="entry name" value="NADH DEHYDROGENASE [UBIQUINONE] 1 ALPHA SUBCOMPLEX SUBUNIT 9, MITOCHONDRIAL"/>
    <property type="match status" value="1"/>
</dbReference>
<organism evidence="2 3">
    <name type="scientific">Qipengyuania marisflavi</name>
    <dbReference type="NCBI Taxonomy" id="2486356"/>
    <lineage>
        <taxon>Bacteria</taxon>
        <taxon>Pseudomonadati</taxon>
        <taxon>Pseudomonadota</taxon>
        <taxon>Alphaproteobacteria</taxon>
        <taxon>Sphingomonadales</taxon>
        <taxon>Erythrobacteraceae</taxon>
        <taxon>Qipengyuania</taxon>
    </lineage>
</organism>
<evidence type="ECO:0000313" key="2">
    <source>
        <dbReference type="EMBL" id="TMM48818.1"/>
    </source>
</evidence>
<reference evidence="2 3" key="1">
    <citation type="submission" date="2019-05" db="EMBL/GenBank/DDBJ databases">
        <title>Erythrobacter marisflavi sp. nov., isolated from isolated from water of an estuary environment.</title>
        <authorList>
            <person name="Yoon J.-H."/>
        </authorList>
    </citation>
    <scope>NUCLEOTIDE SEQUENCE [LARGE SCALE GENOMIC DNA]</scope>
    <source>
        <strain evidence="2 3">KEM-5</strain>
    </source>
</reference>